<dbReference type="Proteomes" id="UP000286716">
    <property type="component" value="Unassembled WGS sequence"/>
</dbReference>
<keyword evidence="2" id="KW-1185">Reference proteome</keyword>
<reference evidence="1 2" key="1">
    <citation type="submission" date="2018-05" db="EMBL/GenBank/DDBJ databases">
        <title>Evolution of GPA BGCs.</title>
        <authorList>
            <person name="Waglechner N."/>
            <person name="Wright G.D."/>
        </authorList>
    </citation>
    <scope>NUCLEOTIDE SEQUENCE [LARGE SCALE GENOMIC DNA]</scope>
    <source>
        <strain evidence="1 2">DSM 5908</strain>
    </source>
</reference>
<dbReference type="SUPFAM" id="SSF55729">
    <property type="entry name" value="Acyl-CoA N-acyltransferases (Nat)"/>
    <property type="match status" value="1"/>
</dbReference>
<dbReference type="EMBL" id="QHHU01000044">
    <property type="protein sequence ID" value="RSM39649.1"/>
    <property type="molecule type" value="Genomic_DNA"/>
</dbReference>
<dbReference type="RefSeq" id="WP_020642061.1">
    <property type="nucleotide sequence ID" value="NZ_QHHU01000044.1"/>
</dbReference>
<dbReference type="AlphaFoldDB" id="A0A428W979"/>
<organism evidence="1 2">
    <name type="scientific">Amycolatopsis balhimycina DSM 5908</name>
    <dbReference type="NCBI Taxonomy" id="1081091"/>
    <lineage>
        <taxon>Bacteria</taxon>
        <taxon>Bacillati</taxon>
        <taxon>Actinomycetota</taxon>
        <taxon>Actinomycetes</taxon>
        <taxon>Pseudonocardiales</taxon>
        <taxon>Pseudonocardiaceae</taxon>
        <taxon>Amycolatopsis</taxon>
    </lineage>
</organism>
<comment type="caution">
    <text evidence="1">The sequence shown here is derived from an EMBL/GenBank/DDBJ whole genome shotgun (WGS) entry which is preliminary data.</text>
</comment>
<dbReference type="InterPro" id="IPR016181">
    <property type="entry name" value="Acyl_CoA_acyltransferase"/>
</dbReference>
<dbReference type="OrthoDB" id="3687960at2"/>
<keyword evidence="1" id="KW-0808">Transferase</keyword>
<evidence type="ECO:0000313" key="1">
    <source>
        <dbReference type="EMBL" id="RSM39649.1"/>
    </source>
</evidence>
<sequence length="344" mass="38464">MKFEFHDPRVDPAPAGWAGFSRDARLHPVWDYEVMGLEAWGARNPQLLVVAAEGDELVAGLSVMLCRPRLSPRFAPVPGRRRPLGPFWAEVYQPWLSGFPGIVFAPGFSGRHALVREFERQLGRHLGPGLLGVVYRSIGEDLATGIGGRGRVVKRVDPTTVLENRFESEEDWFASLPSARRSALRRRRRRIEENPDLVVRSGPGRDDVDSAVVAGLIREHRARYGALKMDTRTLPSAGFLHRFLLRPDVHTLTYTSAEGRLLAVNTLLDHPDSPTMQHWAALPLDERGPQGLYFDSYVLAVRLLTERGAKELSAGRGMVELKEQLGFRTRTIYTAAVPRPVLGR</sequence>
<proteinExistence type="predicted"/>
<dbReference type="GO" id="GO:0016740">
    <property type="term" value="F:transferase activity"/>
    <property type="evidence" value="ECO:0007669"/>
    <property type="project" value="UniProtKB-KW"/>
</dbReference>
<evidence type="ECO:0000313" key="2">
    <source>
        <dbReference type="Proteomes" id="UP000286716"/>
    </source>
</evidence>
<protein>
    <submittedName>
        <fullName evidence="1">GNAT family N-acetyltransferase</fullName>
    </submittedName>
</protein>
<accession>A0A428W979</accession>
<gene>
    <name evidence="1" type="ORF">DMA12_29170</name>
</gene>
<name>A0A428W979_AMYBA</name>